<dbReference type="Proteomes" id="UP001148838">
    <property type="component" value="Unassembled WGS sequence"/>
</dbReference>
<sequence length="113" mass="12573">MAGLCEGGNEPPGSLKATANPRQEWTSDEIVKQLRDTYSSSSTKSIRRVPIEVNISQRYAEAWIFVTTTDYVVLLGRAWLHPRSGKMQQIKRGPCFVGTVAPCSHHVEKRGMA</sequence>
<name>A0ABQ8SLE1_PERAM</name>
<evidence type="ECO:0000313" key="2">
    <source>
        <dbReference type="EMBL" id="KAJ4434611.1"/>
    </source>
</evidence>
<evidence type="ECO:0000313" key="3">
    <source>
        <dbReference type="Proteomes" id="UP001148838"/>
    </source>
</evidence>
<proteinExistence type="predicted"/>
<keyword evidence="3" id="KW-1185">Reference proteome</keyword>
<protein>
    <submittedName>
        <fullName evidence="2">Uncharacterized protein</fullName>
    </submittedName>
</protein>
<dbReference type="EMBL" id="JAJSOF020000025">
    <property type="protein sequence ID" value="KAJ4434611.1"/>
    <property type="molecule type" value="Genomic_DNA"/>
</dbReference>
<organism evidence="2 3">
    <name type="scientific">Periplaneta americana</name>
    <name type="common">American cockroach</name>
    <name type="synonym">Blatta americana</name>
    <dbReference type="NCBI Taxonomy" id="6978"/>
    <lineage>
        <taxon>Eukaryota</taxon>
        <taxon>Metazoa</taxon>
        <taxon>Ecdysozoa</taxon>
        <taxon>Arthropoda</taxon>
        <taxon>Hexapoda</taxon>
        <taxon>Insecta</taxon>
        <taxon>Pterygota</taxon>
        <taxon>Neoptera</taxon>
        <taxon>Polyneoptera</taxon>
        <taxon>Dictyoptera</taxon>
        <taxon>Blattodea</taxon>
        <taxon>Blattoidea</taxon>
        <taxon>Blattidae</taxon>
        <taxon>Blattinae</taxon>
        <taxon>Periplaneta</taxon>
    </lineage>
</organism>
<comment type="caution">
    <text evidence="2">The sequence shown here is derived from an EMBL/GenBank/DDBJ whole genome shotgun (WGS) entry which is preliminary data.</text>
</comment>
<gene>
    <name evidence="2" type="ORF">ANN_23173</name>
</gene>
<feature type="region of interest" description="Disordered" evidence="1">
    <location>
        <begin position="1"/>
        <end position="24"/>
    </location>
</feature>
<reference evidence="2 3" key="1">
    <citation type="journal article" date="2022" name="Allergy">
        <title>Genome assembly and annotation of Periplaneta americana reveal a comprehensive cockroach allergen profile.</title>
        <authorList>
            <person name="Wang L."/>
            <person name="Xiong Q."/>
            <person name="Saelim N."/>
            <person name="Wang L."/>
            <person name="Nong W."/>
            <person name="Wan A.T."/>
            <person name="Shi M."/>
            <person name="Liu X."/>
            <person name="Cao Q."/>
            <person name="Hui J.H.L."/>
            <person name="Sookrung N."/>
            <person name="Leung T.F."/>
            <person name="Tungtrongchitr A."/>
            <person name="Tsui S.K.W."/>
        </authorList>
    </citation>
    <scope>NUCLEOTIDE SEQUENCE [LARGE SCALE GENOMIC DNA]</scope>
    <source>
        <strain evidence="2">PWHHKU_190912</strain>
    </source>
</reference>
<accession>A0ABQ8SLE1</accession>
<evidence type="ECO:0000256" key="1">
    <source>
        <dbReference type="SAM" id="MobiDB-lite"/>
    </source>
</evidence>